<evidence type="ECO:0000259" key="3">
    <source>
        <dbReference type="Pfam" id="PF08327"/>
    </source>
</evidence>
<evidence type="ECO:0000313" key="4">
    <source>
        <dbReference type="EMBL" id="MCX3265032.1"/>
    </source>
</evidence>
<dbReference type="Gene3D" id="3.30.530.20">
    <property type="match status" value="1"/>
</dbReference>
<evidence type="ECO:0000256" key="1">
    <source>
        <dbReference type="ARBA" id="ARBA00006817"/>
    </source>
</evidence>
<dbReference type="InterPro" id="IPR023393">
    <property type="entry name" value="START-like_dom_sf"/>
</dbReference>
<accession>A0A9X3I8N9</accession>
<evidence type="ECO:0000256" key="2">
    <source>
        <dbReference type="SAM" id="MobiDB-lite"/>
    </source>
</evidence>
<reference evidence="4" key="1">
    <citation type="submission" date="2022-11" db="EMBL/GenBank/DDBJ databases">
        <authorList>
            <person name="Graham C."/>
            <person name="Newman J.D."/>
        </authorList>
    </citation>
    <scope>NUCLEOTIDE SEQUENCE</scope>
    <source>
        <strain evidence="4">DSM 19486</strain>
    </source>
</reference>
<dbReference type="CDD" id="cd07814">
    <property type="entry name" value="SRPBCC_CalC_Aha1-like"/>
    <property type="match status" value="1"/>
</dbReference>
<dbReference type="Pfam" id="PF08327">
    <property type="entry name" value="AHSA1"/>
    <property type="match status" value="1"/>
</dbReference>
<dbReference type="RefSeq" id="WP_010602619.1">
    <property type="nucleotide sequence ID" value="NZ_JAPJUH010000003.1"/>
</dbReference>
<dbReference type="Proteomes" id="UP001142592">
    <property type="component" value="Unassembled WGS sequence"/>
</dbReference>
<gene>
    <name evidence="4" type="ORF">OQZ29_09760</name>
</gene>
<sequence>MKNEPITITKNFKVSAAELFKAWTEESALKSWWKPAGRTLTTLENEIEDGGKILYKFEDESQEGQLTIEGEYQSALPEEKLVYSWNWIMDDQALENGNYLLTVEFKDTEDGSQLIVTQENQSEQEGVHPHEKGWEDALSSLKNYLED</sequence>
<comment type="similarity">
    <text evidence="1">Belongs to the AHA1 family.</text>
</comment>
<dbReference type="InterPro" id="IPR013538">
    <property type="entry name" value="ASHA1/2-like_C"/>
</dbReference>
<feature type="domain" description="Activator of Hsp90 ATPase homologue 1/2-like C-terminal" evidence="3">
    <location>
        <begin position="14"/>
        <end position="146"/>
    </location>
</feature>
<keyword evidence="5" id="KW-1185">Reference proteome</keyword>
<dbReference type="AlphaFoldDB" id="A0A9X3I8N9"/>
<feature type="compositionally biased region" description="Basic and acidic residues" evidence="2">
    <location>
        <begin position="125"/>
        <end position="135"/>
    </location>
</feature>
<protein>
    <submittedName>
        <fullName evidence="4">SRPBCC family protein</fullName>
    </submittedName>
</protein>
<dbReference type="EMBL" id="JAPJUH010000003">
    <property type="protein sequence ID" value="MCX3265032.1"/>
    <property type="molecule type" value="Genomic_DNA"/>
</dbReference>
<dbReference type="SUPFAM" id="SSF55961">
    <property type="entry name" value="Bet v1-like"/>
    <property type="match status" value="1"/>
</dbReference>
<evidence type="ECO:0000313" key="5">
    <source>
        <dbReference type="Proteomes" id="UP001142592"/>
    </source>
</evidence>
<comment type="caution">
    <text evidence="4">The sequence shown here is derived from an EMBL/GenBank/DDBJ whole genome shotgun (WGS) entry which is preliminary data.</text>
</comment>
<name>A0A9X3I8N9_9SPHI</name>
<proteinExistence type="inferred from homology"/>
<feature type="region of interest" description="Disordered" evidence="2">
    <location>
        <begin position="119"/>
        <end position="147"/>
    </location>
</feature>
<organism evidence="4 5">
    <name type="scientific">Pedobacter agri</name>
    <dbReference type="NCBI Taxonomy" id="454586"/>
    <lineage>
        <taxon>Bacteria</taxon>
        <taxon>Pseudomonadati</taxon>
        <taxon>Bacteroidota</taxon>
        <taxon>Sphingobacteriia</taxon>
        <taxon>Sphingobacteriales</taxon>
        <taxon>Sphingobacteriaceae</taxon>
        <taxon>Pedobacter</taxon>
    </lineage>
</organism>